<dbReference type="InterPro" id="IPR029052">
    <property type="entry name" value="Metallo-depent_PP-like"/>
</dbReference>
<organism evidence="2 3">
    <name type="scientific">Neocallimastix californiae</name>
    <dbReference type="NCBI Taxonomy" id="1754190"/>
    <lineage>
        <taxon>Eukaryota</taxon>
        <taxon>Fungi</taxon>
        <taxon>Fungi incertae sedis</taxon>
        <taxon>Chytridiomycota</taxon>
        <taxon>Chytridiomycota incertae sedis</taxon>
        <taxon>Neocallimastigomycetes</taxon>
        <taxon>Neocallimastigales</taxon>
        <taxon>Neocallimastigaceae</taxon>
        <taxon>Neocallimastix</taxon>
    </lineage>
</organism>
<feature type="chain" id="PRO_5010993247" description="Calcineurin-like phosphoesterase domain-containing protein" evidence="1">
    <location>
        <begin position="25"/>
        <end position="587"/>
    </location>
</feature>
<evidence type="ECO:0000313" key="3">
    <source>
        <dbReference type="Proteomes" id="UP000193920"/>
    </source>
</evidence>
<keyword evidence="3" id="KW-1185">Reference proteome</keyword>
<protein>
    <recommendedName>
        <fullName evidence="4">Calcineurin-like phosphoesterase domain-containing protein</fullName>
    </recommendedName>
</protein>
<accession>A0A1Y1ZCT3</accession>
<keyword evidence="1" id="KW-0732">Signal</keyword>
<evidence type="ECO:0000313" key="2">
    <source>
        <dbReference type="EMBL" id="ORY08026.1"/>
    </source>
</evidence>
<sequence>MKLSTKNLIPFIFFINIKIIQSKAQPIEDDYTNKTKQASETKDIEQNIRNSITDEQLDSFTYGDEEFKLAIIGDSGVERESREVMKLTKYDALLHLGNYDYKCSPHKYFDTMLDSDRTYQFMGILGNQEGDDQCPGKLRDYEDILYEEMTNSKNSDVKCEFSSSKAMWSCVYKNMRIIGLSQNISGVDSRSEQLYFLKKHLDHATEDWKICAWHYYDKYYHTGKNPQDSERNLISEDGDSFYDYCKDHGAIILNAHDNVYARTHVMSKFKSPMIDEYDKHNDGSVVQIRKGATLDILNGVGGNEIYIEQGEEKDYSHWQKKYAKGENDENAKRFGGLFCQFNYGGNNKKAYCELLRINSSEKVFDSFYIYQNEDPNHVSYSQIDKNFKNDKINAYIASNNDKNNHSTKGDSGEEDSVDAMDQIVDKVFTKTNIIIGGTESYRALANLSSIANDNFKTSLTKNEDIDNGYKLDKTTNSPPLSMNDRLSLFLNKTKLINESSVFDQTSLMDNFSITSSSKKTDTMDRESINSNDAISLISHKFGNNSGANSISTRSNSFRSFSNIYNQINNNNVRFNTIARLDLMNETK</sequence>
<reference evidence="2 3" key="1">
    <citation type="submission" date="2016-08" db="EMBL/GenBank/DDBJ databases">
        <title>A Parts List for Fungal Cellulosomes Revealed by Comparative Genomics.</title>
        <authorList>
            <consortium name="DOE Joint Genome Institute"/>
            <person name="Haitjema C.H."/>
            <person name="Gilmore S.P."/>
            <person name="Henske J.K."/>
            <person name="Solomon K.V."/>
            <person name="De Groot R."/>
            <person name="Kuo A."/>
            <person name="Mondo S.J."/>
            <person name="Salamov A.A."/>
            <person name="Labutti K."/>
            <person name="Zhao Z."/>
            <person name="Chiniquy J."/>
            <person name="Barry K."/>
            <person name="Brewer H.M."/>
            <person name="Purvine S.O."/>
            <person name="Wright A.T."/>
            <person name="Boxma B."/>
            <person name="Van Alen T."/>
            <person name="Hackstein J.H."/>
            <person name="Baker S.E."/>
            <person name="Grigoriev I.V."/>
            <person name="O'Malley M.A."/>
        </authorList>
    </citation>
    <scope>NUCLEOTIDE SEQUENCE [LARGE SCALE GENOMIC DNA]</scope>
    <source>
        <strain evidence="2 3">G1</strain>
    </source>
</reference>
<dbReference type="Proteomes" id="UP000193920">
    <property type="component" value="Unassembled WGS sequence"/>
</dbReference>
<feature type="signal peptide" evidence="1">
    <location>
        <begin position="1"/>
        <end position="24"/>
    </location>
</feature>
<comment type="caution">
    <text evidence="2">The sequence shown here is derived from an EMBL/GenBank/DDBJ whole genome shotgun (WGS) entry which is preliminary data.</text>
</comment>
<evidence type="ECO:0008006" key="4">
    <source>
        <dbReference type="Google" id="ProtNLM"/>
    </source>
</evidence>
<evidence type="ECO:0000256" key="1">
    <source>
        <dbReference type="SAM" id="SignalP"/>
    </source>
</evidence>
<proteinExistence type="predicted"/>
<dbReference type="OrthoDB" id="5597180at2759"/>
<dbReference type="EMBL" id="MCOG01000426">
    <property type="protein sequence ID" value="ORY08026.1"/>
    <property type="molecule type" value="Genomic_DNA"/>
</dbReference>
<gene>
    <name evidence="2" type="ORF">LY90DRAFT_638838</name>
</gene>
<name>A0A1Y1ZCT3_9FUNG</name>
<dbReference type="SUPFAM" id="SSF56300">
    <property type="entry name" value="Metallo-dependent phosphatases"/>
    <property type="match status" value="1"/>
</dbReference>
<dbReference type="AlphaFoldDB" id="A0A1Y1ZCT3"/>